<keyword evidence="1" id="KW-0812">Transmembrane</keyword>
<accession>A0ABT0BVR5</accession>
<dbReference type="Proteomes" id="UP001202281">
    <property type="component" value="Unassembled WGS sequence"/>
</dbReference>
<proteinExistence type="predicted"/>
<keyword evidence="3" id="KW-1185">Reference proteome</keyword>
<organism evidence="2 3">
    <name type="scientific">Novosphingobium beihaiensis</name>
    <dbReference type="NCBI Taxonomy" id="2930389"/>
    <lineage>
        <taxon>Bacteria</taxon>
        <taxon>Pseudomonadati</taxon>
        <taxon>Pseudomonadota</taxon>
        <taxon>Alphaproteobacteria</taxon>
        <taxon>Sphingomonadales</taxon>
        <taxon>Sphingomonadaceae</taxon>
        <taxon>Novosphingobium</taxon>
    </lineage>
</organism>
<evidence type="ECO:0000313" key="3">
    <source>
        <dbReference type="Proteomes" id="UP001202281"/>
    </source>
</evidence>
<sequence length="306" mass="33377">MLDALVAADLIVWGETAVPGGPEWAKALERTAKARCLVVCWSAAALANTDEAAAFRAAALDGCAQNKTIGVLFEQVSPPEGFGCTLYDLSGWRCEPQGWRKWLIGDAHLRDVVAAAKSKQANRDPAPPSAPRKLLMRQLAVLFSATVVPLVAVISFTDVALNFQGRIAARPSDEEQAAWDKLPAGDCEALRRFVSSFPNGAYRDQADVLIGAARKGTRTEWRRTTLEEEIYLPHSAGGTKAHAQKEGARRCAMLIQGTESRLIGTTMRQVRQDCQFIDGKHLCDWRGTAACEIEEPIEIKTERCGD</sequence>
<evidence type="ECO:0000313" key="2">
    <source>
        <dbReference type="EMBL" id="MCJ2189148.1"/>
    </source>
</evidence>
<reference evidence="2 3" key="1">
    <citation type="submission" date="2022-04" db="EMBL/GenBank/DDBJ databases">
        <title>Identification of a novel bacterium isolated from mangrove sediments.</title>
        <authorList>
            <person name="Pan X."/>
        </authorList>
    </citation>
    <scope>NUCLEOTIDE SEQUENCE [LARGE SCALE GENOMIC DNA]</scope>
    <source>
        <strain evidence="2 3">B2638</strain>
    </source>
</reference>
<gene>
    <name evidence="2" type="ORF">MTR66_20350</name>
</gene>
<evidence type="ECO:0008006" key="4">
    <source>
        <dbReference type="Google" id="ProtNLM"/>
    </source>
</evidence>
<name>A0ABT0BVR5_9SPHN</name>
<protein>
    <recommendedName>
        <fullName evidence="4">TIR domain-containing protein</fullName>
    </recommendedName>
</protein>
<feature type="transmembrane region" description="Helical" evidence="1">
    <location>
        <begin position="139"/>
        <end position="161"/>
    </location>
</feature>
<comment type="caution">
    <text evidence="2">The sequence shown here is derived from an EMBL/GenBank/DDBJ whole genome shotgun (WGS) entry which is preliminary data.</text>
</comment>
<keyword evidence="1" id="KW-1133">Transmembrane helix</keyword>
<evidence type="ECO:0000256" key="1">
    <source>
        <dbReference type="SAM" id="Phobius"/>
    </source>
</evidence>
<dbReference type="EMBL" id="JALHLG010000068">
    <property type="protein sequence ID" value="MCJ2189148.1"/>
    <property type="molecule type" value="Genomic_DNA"/>
</dbReference>
<keyword evidence="1" id="KW-0472">Membrane</keyword>